<accession>A0A3A1YFI8</accession>
<reference evidence="1 2" key="1">
    <citation type="submission" date="2017-08" db="EMBL/GenBank/DDBJ databases">
        <title>Capnocytophaga canis 17-158 assembly.</title>
        <authorList>
            <person name="Gulvik C.A."/>
        </authorList>
    </citation>
    <scope>NUCLEOTIDE SEQUENCE [LARGE SCALE GENOMIC DNA]</scope>
    <source>
        <strain evidence="1 2">17-158</strain>
    </source>
</reference>
<proteinExistence type="predicted"/>
<protein>
    <submittedName>
        <fullName evidence="1">Uncharacterized protein</fullName>
    </submittedName>
</protein>
<dbReference type="Proteomes" id="UP000265497">
    <property type="component" value="Unassembled WGS sequence"/>
</dbReference>
<evidence type="ECO:0000313" key="1">
    <source>
        <dbReference type="EMBL" id="RIY35948.1"/>
    </source>
</evidence>
<name>A0A3A1YFI8_9FLAO</name>
<dbReference type="EMBL" id="NSDI01000008">
    <property type="protein sequence ID" value="RIY35948.1"/>
    <property type="molecule type" value="Genomic_DNA"/>
</dbReference>
<gene>
    <name evidence="1" type="ORF">CKY20_08800</name>
</gene>
<comment type="caution">
    <text evidence="1">The sequence shown here is derived from an EMBL/GenBank/DDBJ whole genome shotgun (WGS) entry which is preliminary data.</text>
</comment>
<organism evidence="1 2">
    <name type="scientific">Capnocytophaga canis</name>
    <dbReference type="NCBI Taxonomy" id="1848903"/>
    <lineage>
        <taxon>Bacteria</taxon>
        <taxon>Pseudomonadati</taxon>
        <taxon>Bacteroidota</taxon>
        <taxon>Flavobacteriia</taxon>
        <taxon>Flavobacteriales</taxon>
        <taxon>Flavobacteriaceae</taxon>
        <taxon>Capnocytophaga</taxon>
    </lineage>
</organism>
<sequence>MKNNDFEIITGDEILIQEVIEYYNDLYKTDFIINEYEDRDGVIFAKISYTNANINDVVQLGVFFGMRIQYKRDNNEIDW</sequence>
<evidence type="ECO:0000313" key="2">
    <source>
        <dbReference type="Proteomes" id="UP000265497"/>
    </source>
</evidence>
<dbReference type="AlphaFoldDB" id="A0A3A1YFI8"/>